<dbReference type="CDD" id="cd11065">
    <property type="entry name" value="CYP64-like"/>
    <property type="match status" value="1"/>
</dbReference>
<evidence type="ECO:0000256" key="6">
    <source>
        <dbReference type="ARBA" id="ARBA00023002"/>
    </source>
</evidence>
<dbReference type="InterPro" id="IPR002401">
    <property type="entry name" value="Cyt_P450_E_grp-I"/>
</dbReference>
<dbReference type="InterPro" id="IPR036396">
    <property type="entry name" value="Cyt_P450_sf"/>
</dbReference>
<comment type="caution">
    <text evidence="11">The sequence shown here is derived from an EMBL/GenBank/DDBJ whole genome shotgun (WGS) entry which is preliminary data.</text>
</comment>
<dbReference type="PROSITE" id="PS00086">
    <property type="entry name" value="CYTOCHROME_P450"/>
    <property type="match status" value="1"/>
</dbReference>
<evidence type="ECO:0000313" key="11">
    <source>
        <dbReference type="EMBL" id="KAJ7628751.1"/>
    </source>
</evidence>
<keyword evidence="4 9" id="KW-0349">Heme</keyword>
<accession>A0AAD7BRU7</accession>
<keyword evidence="6 10" id="KW-0560">Oxidoreductase</keyword>
<comment type="similarity">
    <text evidence="3 10">Belongs to the cytochrome P450 family.</text>
</comment>
<reference evidence="11" key="1">
    <citation type="submission" date="2023-03" db="EMBL/GenBank/DDBJ databases">
        <title>Massive genome expansion in bonnet fungi (Mycena s.s.) driven by repeated elements and novel gene families across ecological guilds.</title>
        <authorList>
            <consortium name="Lawrence Berkeley National Laboratory"/>
            <person name="Harder C.B."/>
            <person name="Miyauchi S."/>
            <person name="Viragh M."/>
            <person name="Kuo A."/>
            <person name="Thoen E."/>
            <person name="Andreopoulos B."/>
            <person name="Lu D."/>
            <person name="Skrede I."/>
            <person name="Drula E."/>
            <person name="Henrissat B."/>
            <person name="Morin E."/>
            <person name="Kohler A."/>
            <person name="Barry K."/>
            <person name="LaButti K."/>
            <person name="Morin E."/>
            <person name="Salamov A."/>
            <person name="Lipzen A."/>
            <person name="Mereny Z."/>
            <person name="Hegedus B."/>
            <person name="Baldrian P."/>
            <person name="Stursova M."/>
            <person name="Weitz H."/>
            <person name="Taylor A."/>
            <person name="Grigoriev I.V."/>
            <person name="Nagy L.G."/>
            <person name="Martin F."/>
            <person name="Kauserud H."/>
        </authorList>
    </citation>
    <scope>NUCLEOTIDE SEQUENCE</scope>
    <source>
        <strain evidence="11">9284</strain>
    </source>
</reference>
<dbReference type="PRINTS" id="PR00463">
    <property type="entry name" value="EP450I"/>
</dbReference>
<dbReference type="GO" id="GO:0004497">
    <property type="term" value="F:monooxygenase activity"/>
    <property type="evidence" value="ECO:0007669"/>
    <property type="project" value="UniProtKB-KW"/>
</dbReference>
<dbReference type="InterPro" id="IPR017972">
    <property type="entry name" value="Cyt_P450_CS"/>
</dbReference>
<dbReference type="EMBL" id="JARKIF010000010">
    <property type="protein sequence ID" value="KAJ7628751.1"/>
    <property type="molecule type" value="Genomic_DNA"/>
</dbReference>
<name>A0AAD7BRU7_9AGAR</name>
<comment type="cofactor">
    <cofactor evidence="1 9">
        <name>heme</name>
        <dbReference type="ChEBI" id="CHEBI:30413"/>
    </cofactor>
</comment>
<gene>
    <name evidence="11" type="ORF">FB45DRAFT_1059456</name>
</gene>
<keyword evidence="8 10" id="KW-0503">Monooxygenase</keyword>
<evidence type="ECO:0000256" key="10">
    <source>
        <dbReference type="RuleBase" id="RU000461"/>
    </source>
</evidence>
<organism evidence="11 12">
    <name type="scientific">Roridomyces roridus</name>
    <dbReference type="NCBI Taxonomy" id="1738132"/>
    <lineage>
        <taxon>Eukaryota</taxon>
        <taxon>Fungi</taxon>
        <taxon>Dikarya</taxon>
        <taxon>Basidiomycota</taxon>
        <taxon>Agaricomycotina</taxon>
        <taxon>Agaricomycetes</taxon>
        <taxon>Agaricomycetidae</taxon>
        <taxon>Agaricales</taxon>
        <taxon>Marasmiineae</taxon>
        <taxon>Mycenaceae</taxon>
        <taxon>Roridomyces</taxon>
    </lineage>
</organism>
<dbReference type="PRINTS" id="PR00385">
    <property type="entry name" value="P450"/>
</dbReference>
<dbReference type="InterPro" id="IPR050364">
    <property type="entry name" value="Cytochrome_P450_fung"/>
</dbReference>
<keyword evidence="7 9" id="KW-0408">Iron</keyword>
<evidence type="ECO:0000256" key="8">
    <source>
        <dbReference type="ARBA" id="ARBA00023033"/>
    </source>
</evidence>
<evidence type="ECO:0000256" key="3">
    <source>
        <dbReference type="ARBA" id="ARBA00010617"/>
    </source>
</evidence>
<evidence type="ECO:0000256" key="5">
    <source>
        <dbReference type="ARBA" id="ARBA00022723"/>
    </source>
</evidence>
<dbReference type="Gene3D" id="1.10.630.10">
    <property type="entry name" value="Cytochrome P450"/>
    <property type="match status" value="1"/>
</dbReference>
<evidence type="ECO:0000256" key="7">
    <source>
        <dbReference type="ARBA" id="ARBA00023004"/>
    </source>
</evidence>
<evidence type="ECO:0000256" key="2">
    <source>
        <dbReference type="ARBA" id="ARBA00005179"/>
    </source>
</evidence>
<dbReference type="PANTHER" id="PTHR46300:SF7">
    <property type="entry name" value="P450, PUTATIVE (EUROFUNG)-RELATED"/>
    <property type="match status" value="1"/>
</dbReference>
<dbReference type="InterPro" id="IPR001128">
    <property type="entry name" value="Cyt_P450"/>
</dbReference>
<evidence type="ECO:0000256" key="9">
    <source>
        <dbReference type="PIRSR" id="PIRSR602401-1"/>
    </source>
</evidence>
<keyword evidence="12" id="KW-1185">Reference proteome</keyword>
<dbReference type="GO" id="GO:0016705">
    <property type="term" value="F:oxidoreductase activity, acting on paired donors, with incorporation or reduction of molecular oxygen"/>
    <property type="evidence" value="ECO:0007669"/>
    <property type="project" value="InterPro"/>
</dbReference>
<evidence type="ECO:0000313" key="12">
    <source>
        <dbReference type="Proteomes" id="UP001221142"/>
    </source>
</evidence>
<dbReference type="SUPFAM" id="SSF48264">
    <property type="entry name" value="Cytochrome P450"/>
    <property type="match status" value="1"/>
</dbReference>
<dbReference type="AlphaFoldDB" id="A0AAD7BRU7"/>
<keyword evidence="5 9" id="KW-0479">Metal-binding</keyword>
<evidence type="ECO:0000256" key="1">
    <source>
        <dbReference type="ARBA" id="ARBA00001971"/>
    </source>
</evidence>
<sequence length="500" mass="55563">MPVGVVPLVLGAAALLYYFAAKSKRHPPGPRPLPIIGNLLQMPKDYEWKTFAEWTKAQFGPKKYGDCVYVQILGQPIVILGSLSAAHDLLSQRSAIYSSRPRLVMAGELAGFAQAMPLMPYSSHFNALRRLIHKELTGTVLQKYWSLHEDESRLLMDKVLASPDEFLDSIRHYSGSVILRVTYGYQTASKNDKFLVLAERVTRAFSSAAKPGAWAVDILPWLRHLPSWLPGTGFKRVAAQWNRMHLDVVQGPYDWALENQDSLDLIRPNFVSTMLSQSVDPLIQNERELLLWASGSLFGGGADTTVAAISSFFLAMALFPEVQSAAQAEIDRVIPTGRLPELADRPNLPYVECVMRETLRWNPIVPLGLPHMSVKDDVYGSYHIPAGSIIMVNIWSILRDPAVFPDPVEFRPERFLNNTRARDVTSSVFGFGRRSCPGIHFAEASMFIAIATALSRCTISNATDGQGHAIGKDVEYRTGTLSHPKPFRCEISPRARSSGM</sequence>
<dbReference type="PANTHER" id="PTHR46300">
    <property type="entry name" value="P450, PUTATIVE (EUROFUNG)-RELATED-RELATED"/>
    <property type="match status" value="1"/>
</dbReference>
<dbReference type="Pfam" id="PF00067">
    <property type="entry name" value="p450"/>
    <property type="match status" value="1"/>
</dbReference>
<dbReference type="GO" id="GO:0020037">
    <property type="term" value="F:heme binding"/>
    <property type="evidence" value="ECO:0007669"/>
    <property type="project" value="InterPro"/>
</dbReference>
<protein>
    <submittedName>
        <fullName evidence="11">Cytochrome P450</fullName>
    </submittedName>
</protein>
<comment type="pathway">
    <text evidence="2">Secondary metabolite biosynthesis.</text>
</comment>
<proteinExistence type="inferred from homology"/>
<feature type="binding site" description="axial binding residue" evidence="9">
    <location>
        <position position="436"/>
    </location>
    <ligand>
        <name>heme</name>
        <dbReference type="ChEBI" id="CHEBI:30413"/>
    </ligand>
    <ligandPart>
        <name>Fe</name>
        <dbReference type="ChEBI" id="CHEBI:18248"/>
    </ligandPart>
</feature>
<dbReference type="Proteomes" id="UP001221142">
    <property type="component" value="Unassembled WGS sequence"/>
</dbReference>
<evidence type="ECO:0000256" key="4">
    <source>
        <dbReference type="ARBA" id="ARBA00022617"/>
    </source>
</evidence>
<dbReference type="GO" id="GO:0005506">
    <property type="term" value="F:iron ion binding"/>
    <property type="evidence" value="ECO:0007669"/>
    <property type="project" value="InterPro"/>
</dbReference>